<gene>
    <name evidence="2" type="ORF">ACFQHR_02975</name>
</gene>
<keyword evidence="3" id="KW-1185">Reference proteome</keyword>
<proteinExistence type="predicted"/>
<keyword evidence="1" id="KW-0812">Transmembrane</keyword>
<evidence type="ECO:0000313" key="2">
    <source>
        <dbReference type="EMBL" id="MFC6996568.1"/>
    </source>
</evidence>
<dbReference type="RefSeq" id="WP_066622507.1">
    <property type="nucleotide sequence ID" value="NZ_JBHSYQ010000003.1"/>
</dbReference>
<organism evidence="2 3">
    <name type="scientific">Rufibacter roseus</name>
    <dbReference type="NCBI Taxonomy" id="1567108"/>
    <lineage>
        <taxon>Bacteria</taxon>
        <taxon>Pseudomonadati</taxon>
        <taxon>Bacteroidota</taxon>
        <taxon>Cytophagia</taxon>
        <taxon>Cytophagales</taxon>
        <taxon>Hymenobacteraceae</taxon>
        <taxon>Rufibacter</taxon>
    </lineage>
</organism>
<protein>
    <submittedName>
        <fullName evidence="2">Uncharacterized protein</fullName>
    </submittedName>
</protein>
<evidence type="ECO:0000313" key="3">
    <source>
        <dbReference type="Proteomes" id="UP001596405"/>
    </source>
</evidence>
<feature type="transmembrane region" description="Helical" evidence="1">
    <location>
        <begin position="100"/>
        <end position="123"/>
    </location>
</feature>
<accession>A0ABW2DHP1</accession>
<keyword evidence="1" id="KW-1133">Transmembrane helix</keyword>
<feature type="transmembrane region" description="Helical" evidence="1">
    <location>
        <begin position="29"/>
        <end position="52"/>
    </location>
</feature>
<dbReference type="Proteomes" id="UP001596405">
    <property type="component" value="Unassembled WGS sequence"/>
</dbReference>
<name>A0ABW2DHP1_9BACT</name>
<dbReference type="EMBL" id="JBHSYQ010000003">
    <property type="protein sequence ID" value="MFC6996568.1"/>
    <property type="molecule type" value="Genomic_DNA"/>
</dbReference>
<keyword evidence="1" id="KW-0472">Membrane</keyword>
<feature type="transmembrane region" description="Helical" evidence="1">
    <location>
        <begin position="58"/>
        <end position="80"/>
    </location>
</feature>
<reference evidence="3" key="1">
    <citation type="journal article" date="2019" name="Int. J. Syst. Evol. Microbiol.">
        <title>The Global Catalogue of Microorganisms (GCM) 10K type strain sequencing project: providing services to taxonomists for standard genome sequencing and annotation.</title>
        <authorList>
            <consortium name="The Broad Institute Genomics Platform"/>
            <consortium name="The Broad Institute Genome Sequencing Center for Infectious Disease"/>
            <person name="Wu L."/>
            <person name="Ma J."/>
        </authorList>
    </citation>
    <scope>NUCLEOTIDE SEQUENCE [LARGE SCALE GENOMIC DNA]</scope>
    <source>
        <strain evidence="3">CGMCC 4.7393</strain>
    </source>
</reference>
<comment type="caution">
    <text evidence="2">The sequence shown here is derived from an EMBL/GenBank/DDBJ whole genome shotgun (WGS) entry which is preliminary data.</text>
</comment>
<sequence>MEFLNSLLTVEDEERSQSEIIGWWEKRRILYNLIVLVCGLVSLGFMQILVYLREGRGLSVHIGIVGFALVCNVCYTLGWITEIGAPRAKTYGPKMFKAGLYFTLFFVFLPAFLHVVFSILNLLEGI</sequence>
<evidence type="ECO:0000256" key="1">
    <source>
        <dbReference type="SAM" id="Phobius"/>
    </source>
</evidence>